<keyword evidence="3" id="KW-0808">Transferase</keyword>
<keyword evidence="4" id="KW-1185">Reference proteome</keyword>
<feature type="transmembrane region" description="Helical" evidence="1">
    <location>
        <begin position="144"/>
        <end position="163"/>
    </location>
</feature>
<feature type="transmembrane region" description="Helical" evidence="1">
    <location>
        <begin position="43"/>
        <end position="61"/>
    </location>
</feature>
<feature type="transmembrane region" description="Helical" evidence="1">
    <location>
        <begin position="81"/>
        <end position="100"/>
    </location>
</feature>
<dbReference type="PANTHER" id="PTHR23028:SF134">
    <property type="entry name" value="PUTATIVE (AFU_ORTHOLOGUE AFUA_4G08520)-RELATED"/>
    <property type="match status" value="1"/>
</dbReference>
<dbReference type="InterPro" id="IPR050879">
    <property type="entry name" value="Acyltransferase_3"/>
</dbReference>
<keyword evidence="1" id="KW-0472">Membrane</keyword>
<name>A0ABR8TKI3_9PSED</name>
<organism evidence="3 4">
    <name type="scientific">Serpens gallinarum</name>
    <dbReference type="NCBI Taxonomy" id="2763075"/>
    <lineage>
        <taxon>Bacteria</taxon>
        <taxon>Pseudomonadati</taxon>
        <taxon>Pseudomonadota</taxon>
        <taxon>Gammaproteobacteria</taxon>
        <taxon>Pseudomonadales</taxon>
        <taxon>Pseudomonadaceae</taxon>
        <taxon>Pseudomonas</taxon>
    </lineage>
</organism>
<feature type="domain" description="Acyltransferase 3" evidence="2">
    <location>
        <begin position="10"/>
        <end position="356"/>
    </location>
</feature>
<gene>
    <name evidence="3" type="ORF">H9642_03695</name>
</gene>
<keyword evidence="1" id="KW-0812">Transmembrane</keyword>
<feature type="transmembrane region" description="Helical" evidence="1">
    <location>
        <begin position="194"/>
        <end position="212"/>
    </location>
</feature>
<evidence type="ECO:0000256" key="1">
    <source>
        <dbReference type="SAM" id="Phobius"/>
    </source>
</evidence>
<feature type="transmembrane region" description="Helical" evidence="1">
    <location>
        <begin position="280"/>
        <end position="302"/>
    </location>
</feature>
<dbReference type="Proteomes" id="UP000611945">
    <property type="component" value="Unassembled WGS sequence"/>
</dbReference>
<dbReference type="InterPro" id="IPR002656">
    <property type="entry name" value="Acyl_transf_3_dom"/>
</dbReference>
<accession>A0ABR8TKI3</accession>
<dbReference type="GO" id="GO:0016746">
    <property type="term" value="F:acyltransferase activity"/>
    <property type="evidence" value="ECO:0007669"/>
    <property type="project" value="UniProtKB-KW"/>
</dbReference>
<feature type="transmembrane region" description="Helical" evidence="1">
    <location>
        <begin position="251"/>
        <end position="268"/>
    </location>
</feature>
<dbReference type="PANTHER" id="PTHR23028">
    <property type="entry name" value="ACETYLTRANSFERASE"/>
    <property type="match status" value="1"/>
</dbReference>
<sequence length="388" mass="42907">MPADQRFTVLDSFRGLAAIAIVLFHMPILLAISELEFFRNGHVFIQFFFALSGFVLCHAYAHRLTSVAALRDFAVARTFRLYPLHLCLLGLFLLLESGKLMAQGQGASVEAFSGNVALEEILPNLLLLQAWLPGADSLSFNAPAWTISVGYYVYLLFGLIVVVLPRRNSLVFSLICLLTCLSLLMHVHALEGEVLKGVGCFFAGALLYRLFMGLRALPLSHTEFTVLEVSTLLVLVLVLDSSYLYRDLFTSLMLLLTIFIFAFEGGVVSRWLKQRWLQALGLWSFSIYMTHVAILAALQGLALQLSKLPGLEHLAPSQAEPHGIVAMGYISTQNLLLDNLMAVAAVLAVILVSSLTYKYIELPGIRLGKRLQGKAPLSHFREKSHAIN</sequence>
<reference evidence="3 4" key="1">
    <citation type="submission" date="2020-08" db="EMBL/GenBank/DDBJ databases">
        <title>A Genomic Blueprint of the Chicken Gut Microbiome.</title>
        <authorList>
            <person name="Gilroy R."/>
            <person name="Ravi A."/>
            <person name="Getino M."/>
            <person name="Pursley I."/>
            <person name="Horton D.L."/>
            <person name="Alikhan N.-F."/>
            <person name="Baker D."/>
            <person name="Gharbi K."/>
            <person name="Hall N."/>
            <person name="Watson M."/>
            <person name="Adriaenssens E.M."/>
            <person name="Foster-Nyarko E."/>
            <person name="Jarju S."/>
            <person name="Secka A."/>
            <person name="Antonio M."/>
            <person name="Oren A."/>
            <person name="Chaudhuri R."/>
            <person name="La Ragione R.M."/>
            <person name="Hildebrand F."/>
            <person name="Pallen M.J."/>
        </authorList>
    </citation>
    <scope>NUCLEOTIDE SEQUENCE [LARGE SCALE GENOMIC DNA]</scope>
    <source>
        <strain evidence="3 4">Sa2CUA2</strain>
    </source>
</reference>
<proteinExistence type="predicted"/>
<feature type="transmembrane region" description="Helical" evidence="1">
    <location>
        <begin position="170"/>
        <end position="188"/>
    </location>
</feature>
<evidence type="ECO:0000313" key="4">
    <source>
        <dbReference type="Proteomes" id="UP000611945"/>
    </source>
</evidence>
<feature type="transmembrane region" description="Helical" evidence="1">
    <location>
        <begin position="224"/>
        <end position="245"/>
    </location>
</feature>
<protein>
    <submittedName>
        <fullName evidence="3">Acyltransferase</fullName>
    </submittedName>
</protein>
<feature type="transmembrane region" description="Helical" evidence="1">
    <location>
        <begin position="12"/>
        <end position="31"/>
    </location>
</feature>
<evidence type="ECO:0000259" key="2">
    <source>
        <dbReference type="Pfam" id="PF01757"/>
    </source>
</evidence>
<feature type="transmembrane region" description="Helical" evidence="1">
    <location>
        <begin position="340"/>
        <end position="360"/>
    </location>
</feature>
<keyword evidence="1" id="KW-1133">Transmembrane helix</keyword>
<keyword evidence="3" id="KW-0012">Acyltransferase</keyword>
<dbReference type="EMBL" id="JACSQG010000001">
    <property type="protein sequence ID" value="MBD7976286.1"/>
    <property type="molecule type" value="Genomic_DNA"/>
</dbReference>
<dbReference type="Pfam" id="PF01757">
    <property type="entry name" value="Acyl_transf_3"/>
    <property type="match status" value="1"/>
</dbReference>
<comment type="caution">
    <text evidence="3">The sequence shown here is derived from an EMBL/GenBank/DDBJ whole genome shotgun (WGS) entry which is preliminary data.</text>
</comment>
<dbReference type="RefSeq" id="WP_251835044.1">
    <property type="nucleotide sequence ID" value="NZ_JACSQG010000001.1"/>
</dbReference>
<evidence type="ECO:0000313" key="3">
    <source>
        <dbReference type="EMBL" id="MBD7976286.1"/>
    </source>
</evidence>